<keyword evidence="1 3" id="KW-0378">Hydrolase</keyword>
<organism evidence="3 4">
    <name type="scientific">Mycolicibacterium peregrinum</name>
    <name type="common">Mycobacterium peregrinum</name>
    <dbReference type="NCBI Taxonomy" id="43304"/>
    <lineage>
        <taxon>Bacteria</taxon>
        <taxon>Bacillati</taxon>
        <taxon>Actinomycetota</taxon>
        <taxon>Actinomycetes</taxon>
        <taxon>Mycobacteriales</taxon>
        <taxon>Mycobacteriaceae</taxon>
        <taxon>Mycolicibacterium</taxon>
    </lineage>
</organism>
<dbReference type="RefSeq" id="WP_064934272.1">
    <property type="nucleotide sequence ID" value="NZ_LZSO01000031.1"/>
</dbReference>
<dbReference type="OrthoDB" id="9785847at2"/>
<dbReference type="Gene3D" id="3.40.50.1820">
    <property type="entry name" value="alpha/beta hydrolase"/>
    <property type="match status" value="1"/>
</dbReference>
<feature type="domain" description="AB hydrolase-1" evidence="2">
    <location>
        <begin position="22"/>
        <end position="140"/>
    </location>
</feature>
<evidence type="ECO:0000313" key="4">
    <source>
        <dbReference type="Proteomes" id="UP000093902"/>
    </source>
</evidence>
<dbReference type="PRINTS" id="PR00111">
    <property type="entry name" value="ABHYDROLASE"/>
</dbReference>
<dbReference type="PANTHER" id="PTHR43798:SF31">
    <property type="entry name" value="AB HYDROLASE SUPERFAMILY PROTEIN YCLE"/>
    <property type="match status" value="1"/>
</dbReference>
<dbReference type="PANTHER" id="PTHR43798">
    <property type="entry name" value="MONOACYLGLYCEROL LIPASE"/>
    <property type="match status" value="1"/>
</dbReference>
<dbReference type="GO" id="GO:0016787">
    <property type="term" value="F:hydrolase activity"/>
    <property type="evidence" value="ECO:0007669"/>
    <property type="project" value="UniProtKB-KW"/>
</dbReference>
<dbReference type="Proteomes" id="UP000093902">
    <property type="component" value="Unassembled WGS sequence"/>
</dbReference>
<dbReference type="Pfam" id="PF00561">
    <property type="entry name" value="Abhydrolase_1"/>
    <property type="match status" value="1"/>
</dbReference>
<dbReference type="InterPro" id="IPR000073">
    <property type="entry name" value="AB_hydrolase_1"/>
</dbReference>
<accession>A0A1A0R0M3</accession>
<dbReference type="InterPro" id="IPR029058">
    <property type="entry name" value="AB_hydrolase_fold"/>
</dbReference>
<dbReference type="AlphaFoldDB" id="A0A1A0R0M3"/>
<proteinExistence type="predicted"/>
<comment type="caution">
    <text evidence="3">The sequence shown here is derived from an EMBL/GenBank/DDBJ whole genome shotgun (WGS) entry which is preliminary data.</text>
</comment>
<dbReference type="InterPro" id="IPR050266">
    <property type="entry name" value="AB_hydrolase_sf"/>
</dbReference>
<evidence type="ECO:0000256" key="1">
    <source>
        <dbReference type="ARBA" id="ARBA00022801"/>
    </source>
</evidence>
<evidence type="ECO:0000313" key="3">
    <source>
        <dbReference type="EMBL" id="OBB27324.1"/>
    </source>
</evidence>
<protein>
    <submittedName>
        <fullName evidence="3">Hydrolase</fullName>
    </submittedName>
</protein>
<dbReference type="GO" id="GO:0016020">
    <property type="term" value="C:membrane"/>
    <property type="evidence" value="ECO:0007669"/>
    <property type="project" value="TreeGrafter"/>
</dbReference>
<sequence length="265" mass="28648">MNSFVDVGEGVRLRTRILGVGKPVLLIHGWTLAHEVWDRPMQVLAAAGHQVIAIDLRGHGESDAPLDGYHVEQLAADAAAVLRAYEAESATVVGWSLGGLAALRMAYAFPELVSKVVTVASVGAAHVRHEAYPYGAPAGEAAESALRSFEFADRVRFRRKAIGDLFKDAPAPDVLDWLHRISLRTPGWVADACLSTLFRTEQTALLKDIAVPVAQIIGSHDPGLSVDGARWVQQQVEGRLIELDCGHYPMLECADDFDVALLSVI</sequence>
<dbReference type="EMBL" id="LZSO01000031">
    <property type="protein sequence ID" value="OBB27324.1"/>
    <property type="molecule type" value="Genomic_DNA"/>
</dbReference>
<evidence type="ECO:0000259" key="2">
    <source>
        <dbReference type="Pfam" id="PF00561"/>
    </source>
</evidence>
<dbReference type="SUPFAM" id="SSF53474">
    <property type="entry name" value="alpha/beta-Hydrolases"/>
    <property type="match status" value="1"/>
</dbReference>
<name>A0A1A0R0M3_MYCPR</name>
<reference evidence="4" key="1">
    <citation type="submission" date="2016-06" db="EMBL/GenBank/DDBJ databases">
        <authorList>
            <person name="Sutton G."/>
            <person name="Brinkac L."/>
            <person name="Sanka R."/>
            <person name="Adams M."/>
            <person name="Lau E."/>
            <person name="Mehaffy C."/>
            <person name="Tameris M."/>
            <person name="Hatherill M."/>
            <person name="Hanekom W."/>
            <person name="Mahomed H."/>
            <person name="Mcshane H."/>
        </authorList>
    </citation>
    <scope>NUCLEOTIDE SEQUENCE [LARGE SCALE GENOMIC DNA]</scope>
    <source>
        <strain evidence="4">852002-51209_SCH5440388</strain>
    </source>
</reference>
<gene>
    <name evidence="3" type="ORF">A5792_25425</name>
</gene>